<dbReference type="EMBL" id="CP137640">
    <property type="protein sequence ID" value="WVX82126.1"/>
    <property type="molecule type" value="Genomic_DNA"/>
</dbReference>
<dbReference type="RefSeq" id="WP_338451030.1">
    <property type="nucleotide sequence ID" value="NZ_CP137640.1"/>
</dbReference>
<dbReference type="PROSITE" id="PS51077">
    <property type="entry name" value="HTH_ICLR"/>
    <property type="match status" value="1"/>
</dbReference>
<dbReference type="InterPro" id="IPR005471">
    <property type="entry name" value="Tscrpt_reg_IclR_N"/>
</dbReference>
<gene>
    <name evidence="6" type="ORF">R4Z09_03665</name>
</gene>
<dbReference type="InterPro" id="IPR029016">
    <property type="entry name" value="GAF-like_dom_sf"/>
</dbReference>
<dbReference type="PROSITE" id="PS51078">
    <property type="entry name" value="ICLR_ED"/>
    <property type="match status" value="1"/>
</dbReference>
<evidence type="ECO:0000259" key="4">
    <source>
        <dbReference type="PROSITE" id="PS51077"/>
    </source>
</evidence>
<dbReference type="InterPro" id="IPR011991">
    <property type="entry name" value="ArsR-like_HTH"/>
</dbReference>
<sequence>MENKKDRSEVPALETTIRILEFLSRYNHRTSSLADICKGLNINKSTCHRILKVLENHHYVFYNEDKKQYSLGSYLVVLGARASEFVDYLEICKQHLKELCEETQQTVVLLEPIANDRLMYVAKEEPSLPVRVTVSVGQRFPLTSASFGKCYLAFMDERVTDEIIQKNGFKSFTSKTITNIEEFKQELHHVRMKGYAESFEEHTSGVCGVAAPIFNMHGEVKLVISCVFLSNQPDADASFYGKKVLDVSRKLTTMMGGRPPIGILSNH</sequence>
<dbReference type="InterPro" id="IPR036388">
    <property type="entry name" value="WH-like_DNA-bd_sf"/>
</dbReference>
<dbReference type="CDD" id="cd00090">
    <property type="entry name" value="HTH_ARSR"/>
    <property type="match status" value="1"/>
</dbReference>
<dbReference type="Pfam" id="PF09339">
    <property type="entry name" value="HTH_IclR"/>
    <property type="match status" value="1"/>
</dbReference>
<feature type="domain" description="IclR-ED" evidence="5">
    <location>
        <begin position="74"/>
        <end position="257"/>
    </location>
</feature>
<keyword evidence="2" id="KW-0238">DNA-binding</keyword>
<evidence type="ECO:0000313" key="7">
    <source>
        <dbReference type="Proteomes" id="UP001357223"/>
    </source>
</evidence>
<dbReference type="InterPro" id="IPR014757">
    <property type="entry name" value="Tscrpt_reg_IclR_C"/>
</dbReference>
<protein>
    <submittedName>
        <fullName evidence="6">IclR family transcriptional regulator</fullName>
    </submittedName>
</protein>
<feature type="domain" description="HTH iclR-type" evidence="4">
    <location>
        <begin position="10"/>
        <end position="73"/>
    </location>
</feature>
<evidence type="ECO:0000313" key="6">
    <source>
        <dbReference type="EMBL" id="WVX82126.1"/>
    </source>
</evidence>
<dbReference type="Pfam" id="PF01614">
    <property type="entry name" value="IclR_C"/>
    <property type="match status" value="1"/>
</dbReference>
<keyword evidence="7" id="KW-1185">Reference proteome</keyword>
<dbReference type="InterPro" id="IPR036390">
    <property type="entry name" value="WH_DNA-bd_sf"/>
</dbReference>
<accession>A0ABZ2CG97</accession>
<evidence type="ECO:0000256" key="1">
    <source>
        <dbReference type="ARBA" id="ARBA00023015"/>
    </source>
</evidence>
<dbReference type="SUPFAM" id="SSF46785">
    <property type="entry name" value="Winged helix' DNA-binding domain"/>
    <property type="match status" value="1"/>
</dbReference>
<proteinExistence type="predicted"/>
<reference evidence="6 7" key="1">
    <citation type="submission" date="2023-10" db="EMBL/GenBank/DDBJ databases">
        <title>Niallia locisalis sp.nov. isolated from a salt pond sample.</title>
        <authorList>
            <person name="Li X.-J."/>
            <person name="Dong L."/>
        </authorList>
    </citation>
    <scope>NUCLEOTIDE SEQUENCE [LARGE SCALE GENOMIC DNA]</scope>
    <source>
        <strain evidence="6 7">DSM 29761</strain>
    </source>
</reference>
<evidence type="ECO:0000256" key="2">
    <source>
        <dbReference type="ARBA" id="ARBA00023125"/>
    </source>
</evidence>
<dbReference type="PANTHER" id="PTHR30136:SF7">
    <property type="entry name" value="HTH-TYPE TRANSCRIPTIONAL REGULATOR KDGR-RELATED"/>
    <property type="match status" value="1"/>
</dbReference>
<dbReference type="InterPro" id="IPR050707">
    <property type="entry name" value="HTH_MetabolicPath_Reg"/>
</dbReference>
<dbReference type="SUPFAM" id="SSF55781">
    <property type="entry name" value="GAF domain-like"/>
    <property type="match status" value="1"/>
</dbReference>
<dbReference type="SMART" id="SM00346">
    <property type="entry name" value="HTH_ICLR"/>
    <property type="match status" value="1"/>
</dbReference>
<evidence type="ECO:0000259" key="5">
    <source>
        <dbReference type="PROSITE" id="PS51078"/>
    </source>
</evidence>
<keyword evidence="3" id="KW-0804">Transcription</keyword>
<dbReference type="Gene3D" id="3.30.450.40">
    <property type="match status" value="1"/>
</dbReference>
<keyword evidence="1" id="KW-0805">Transcription regulation</keyword>
<name>A0ABZ2CG97_9BACI</name>
<evidence type="ECO:0000256" key="3">
    <source>
        <dbReference type="ARBA" id="ARBA00023163"/>
    </source>
</evidence>
<dbReference type="PANTHER" id="PTHR30136">
    <property type="entry name" value="HELIX-TURN-HELIX TRANSCRIPTIONAL REGULATOR, ICLR FAMILY"/>
    <property type="match status" value="1"/>
</dbReference>
<dbReference type="Gene3D" id="1.10.10.10">
    <property type="entry name" value="Winged helix-like DNA-binding domain superfamily/Winged helix DNA-binding domain"/>
    <property type="match status" value="1"/>
</dbReference>
<organism evidence="6 7">
    <name type="scientific">Niallia oryzisoli</name>
    <dbReference type="NCBI Taxonomy" id="1737571"/>
    <lineage>
        <taxon>Bacteria</taxon>
        <taxon>Bacillati</taxon>
        <taxon>Bacillota</taxon>
        <taxon>Bacilli</taxon>
        <taxon>Bacillales</taxon>
        <taxon>Bacillaceae</taxon>
        <taxon>Niallia</taxon>
    </lineage>
</organism>
<dbReference type="Proteomes" id="UP001357223">
    <property type="component" value="Chromosome"/>
</dbReference>